<keyword evidence="2" id="KW-0479">Metal-binding</keyword>
<dbReference type="SUPFAM" id="SSF49503">
    <property type="entry name" value="Cupredoxins"/>
    <property type="match status" value="1"/>
</dbReference>
<dbReference type="PANTHER" id="PTHR42838">
    <property type="entry name" value="CYTOCHROME C OXIDASE SUBUNIT II"/>
    <property type="match status" value="1"/>
</dbReference>
<dbReference type="PROSITE" id="PS00078">
    <property type="entry name" value="COX2"/>
    <property type="match status" value="1"/>
</dbReference>
<gene>
    <name evidence="5" type="ORF">ENP13_03120</name>
</gene>
<feature type="domain" description="Cytochrome oxidase subunit II copper A binding" evidence="4">
    <location>
        <begin position="42"/>
        <end position="138"/>
    </location>
</feature>
<dbReference type="AlphaFoldDB" id="A0A7C2WPZ7"/>
<proteinExistence type="predicted"/>
<evidence type="ECO:0000313" key="5">
    <source>
        <dbReference type="EMBL" id="HEX70217.1"/>
    </source>
</evidence>
<dbReference type="CDD" id="cd13913">
    <property type="entry name" value="ba3_CcO_II_C"/>
    <property type="match status" value="1"/>
</dbReference>
<evidence type="ECO:0000256" key="1">
    <source>
        <dbReference type="ARBA" id="ARBA00004196"/>
    </source>
</evidence>
<comment type="caution">
    <text evidence="5">The sequence shown here is derived from an EMBL/GenBank/DDBJ whole genome shotgun (WGS) entry which is preliminary data.</text>
</comment>
<comment type="subcellular location">
    <subcellularLocation>
        <location evidence="1">Cell envelope</location>
    </subcellularLocation>
</comment>
<dbReference type="InterPro" id="IPR001505">
    <property type="entry name" value="Copper_CuA"/>
</dbReference>
<organism evidence="5">
    <name type="scientific">Thermorudis sp</name>
    <dbReference type="NCBI Taxonomy" id="1969470"/>
    <lineage>
        <taxon>Bacteria</taxon>
        <taxon>Pseudomonadati</taxon>
        <taxon>Thermomicrobiota</taxon>
        <taxon>Thermomicrobia</taxon>
        <taxon>Thermomicrobia incertae sedis</taxon>
        <taxon>Thermorudis</taxon>
    </lineage>
</organism>
<evidence type="ECO:0000259" key="4">
    <source>
        <dbReference type="PROSITE" id="PS50857"/>
    </source>
</evidence>
<dbReference type="PANTHER" id="PTHR42838:SF2">
    <property type="entry name" value="NITROUS-OXIDE REDUCTASE"/>
    <property type="match status" value="1"/>
</dbReference>
<dbReference type="PRINTS" id="PR01166">
    <property type="entry name" value="CYCOXIDASEII"/>
</dbReference>
<dbReference type="Pfam" id="PF00116">
    <property type="entry name" value="COX2"/>
    <property type="match status" value="1"/>
</dbReference>
<evidence type="ECO:0000256" key="2">
    <source>
        <dbReference type="ARBA" id="ARBA00022723"/>
    </source>
</evidence>
<reference evidence="5" key="1">
    <citation type="journal article" date="2020" name="mSystems">
        <title>Genome- and Community-Level Interaction Insights into Carbon Utilization and Element Cycling Functions of Hydrothermarchaeota in Hydrothermal Sediment.</title>
        <authorList>
            <person name="Zhou Z."/>
            <person name="Liu Y."/>
            <person name="Xu W."/>
            <person name="Pan J."/>
            <person name="Luo Z.H."/>
            <person name="Li M."/>
        </authorList>
    </citation>
    <scope>NUCLEOTIDE SEQUENCE [LARGE SCALE GENOMIC DNA]</scope>
    <source>
        <strain evidence="5">SpSt-192</strain>
    </source>
</reference>
<dbReference type="GO" id="GO:0004129">
    <property type="term" value="F:cytochrome-c oxidase activity"/>
    <property type="evidence" value="ECO:0007669"/>
    <property type="project" value="InterPro"/>
</dbReference>
<dbReference type="InterPro" id="IPR051403">
    <property type="entry name" value="NosZ/Cyto_c_oxidase_sub2"/>
</dbReference>
<dbReference type="Gene3D" id="2.60.40.420">
    <property type="entry name" value="Cupredoxins - blue copper proteins"/>
    <property type="match status" value="1"/>
</dbReference>
<dbReference type="InterPro" id="IPR034214">
    <property type="entry name" value="Ba3_CcO_II_C"/>
</dbReference>
<evidence type="ECO:0000256" key="3">
    <source>
        <dbReference type="ARBA" id="ARBA00023008"/>
    </source>
</evidence>
<dbReference type="InterPro" id="IPR008972">
    <property type="entry name" value="Cupredoxin"/>
</dbReference>
<dbReference type="GO" id="GO:0030313">
    <property type="term" value="C:cell envelope"/>
    <property type="evidence" value="ECO:0007669"/>
    <property type="project" value="UniProtKB-SubCell"/>
</dbReference>
<keyword evidence="3" id="KW-0186">Copper</keyword>
<dbReference type="GO" id="GO:0016020">
    <property type="term" value="C:membrane"/>
    <property type="evidence" value="ECO:0007669"/>
    <property type="project" value="InterPro"/>
</dbReference>
<name>A0A7C2WPZ7_9BACT</name>
<protein>
    <submittedName>
        <fullName evidence="5">Cytochrome C oxidase subunit II</fullName>
    </submittedName>
</protein>
<dbReference type="EMBL" id="DSID01000243">
    <property type="protein sequence ID" value="HEX70217.1"/>
    <property type="molecule type" value="Genomic_DNA"/>
</dbReference>
<sequence length="138" mass="14924">MLVAVVIAAFGMGIHLPGIAGTVDPAQLSQTPPFDNPGLTPIAPNRYQLTIVASAWQFQPNEVRVPVGAQVDIVATSRDVIHGFEIPGTNANLMLIPGRIARTTVTFHRPGTYQFMCHEYCGVGHHLMWGRIIVEGTP</sequence>
<dbReference type="InterPro" id="IPR002429">
    <property type="entry name" value="CcO_II-like_C"/>
</dbReference>
<dbReference type="PROSITE" id="PS50857">
    <property type="entry name" value="COX2_CUA"/>
    <property type="match status" value="1"/>
</dbReference>
<dbReference type="GO" id="GO:0005507">
    <property type="term" value="F:copper ion binding"/>
    <property type="evidence" value="ECO:0007669"/>
    <property type="project" value="InterPro"/>
</dbReference>
<accession>A0A7C2WPZ7</accession>